<dbReference type="RefSeq" id="WP_165886957.1">
    <property type="nucleotide sequence ID" value="NZ_SLXK01000022.1"/>
</dbReference>
<dbReference type="InterPro" id="IPR039564">
    <property type="entry name" value="Peptidase_C39-like"/>
</dbReference>
<dbReference type="Gene3D" id="2.30.30.40">
    <property type="entry name" value="SH3 Domains"/>
    <property type="match status" value="1"/>
</dbReference>
<dbReference type="PANTHER" id="PTHR37806">
    <property type="entry name" value="LMO0724 PROTEIN"/>
    <property type="match status" value="1"/>
</dbReference>
<dbReference type="PROSITE" id="PS51781">
    <property type="entry name" value="SH3B"/>
    <property type="match status" value="1"/>
</dbReference>
<sequence>MKRFVVSILVCVPFVALSLSFDATTPFAGTRQAHAQVTGRLNKTFETSVRSGIVRGGPGTEYKMIGGIAGGDRVNAFEKVMNGNKPWYHVTYHGNQEGWVSSTIVKNYQPINAPFIKQMPELPRGCEVTSLAMMLQYAGKNADNMSLAKQIRKVPFEENGLRGHPNDGFVGNMYTFDKPGLGVFHSPIANLARDYLGDRVVDMTGEDWDAVQEQVDTGHPVWVVVTSTYQRVPDEEWQTWHTKSGDVRITYHEHSVLITGYDNQYVYFNDPLADAKNSRTNKADFITGWKQFGNQAISYK</sequence>
<evidence type="ECO:0000313" key="3">
    <source>
        <dbReference type="EMBL" id="TCP24964.1"/>
    </source>
</evidence>
<name>A0A4R2NTZ7_9BACL</name>
<proteinExistence type="predicted"/>
<dbReference type="Pfam" id="PF08239">
    <property type="entry name" value="SH3_3"/>
    <property type="match status" value="1"/>
</dbReference>
<dbReference type="Pfam" id="PF13529">
    <property type="entry name" value="Peptidase_C39_2"/>
    <property type="match status" value="1"/>
</dbReference>
<feature type="domain" description="SH3b" evidence="2">
    <location>
        <begin position="42"/>
        <end position="109"/>
    </location>
</feature>
<evidence type="ECO:0000256" key="1">
    <source>
        <dbReference type="SAM" id="SignalP"/>
    </source>
</evidence>
<dbReference type="EMBL" id="SLXK01000022">
    <property type="protein sequence ID" value="TCP24964.1"/>
    <property type="molecule type" value="Genomic_DNA"/>
</dbReference>
<dbReference type="AlphaFoldDB" id="A0A4R2NTZ7"/>
<accession>A0A4R2NTZ7</accession>
<dbReference type="Proteomes" id="UP000295416">
    <property type="component" value="Unassembled WGS sequence"/>
</dbReference>
<feature type="signal peptide" evidence="1">
    <location>
        <begin position="1"/>
        <end position="23"/>
    </location>
</feature>
<organism evidence="3 4">
    <name type="scientific">Scopulibacillus darangshiensis</name>
    <dbReference type="NCBI Taxonomy" id="442528"/>
    <lineage>
        <taxon>Bacteria</taxon>
        <taxon>Bacillati</taxon>
        <taxon>Bacillota</taxon>
        <taxon>Bacilli</taxon>
        <taxon>Bacillales</taxon>
        <taxon>Sporolactobacillaceae</taxon>
        <taxon>Scopulibacillus</taxon>
    </lineage>
</organism>
<keyword evidence="4" id="KW-1185">Reference proteome</keyword>
<dbReference type="CDD" id="cd02549">
    <property type="entry name" value="Peptidase_C39A"/>
    <property type="match status" value="1"/>
</dbReference>
<dbReference type="Gene3D" id="3.90.70.10">
    <property type="entry name" value="Cysteine proteinases"/>
    <property type="match status" value="1"/>
</dbReference>
<protein>
    <submittedName>
        <fullName evidence="3">Uncharacterized protein YvpB</fullName>
    </submittedName>
</protein>
<evidence type="ECO:0000259" key="2">
    <source>
        <dbReference type="PROSITE" id="PS51781"/>
    </source>
</evidence>
<reference evidence="3 4" key="1">
    <citation type="submission" date="2019-03" db="EMBL/GenBank/DDBJ databases">
        <title>Genomic Encyclopedia of Type Strains, Phase IV (KMG-IV): sequencing the most valuable type-strain genomes for metagenomic binning, comparative biology and taxonomic classification.</title>
        <authorList>
            <person name="Goeker M."/>
        </authorList>
    </citation>
    <scope>NUCLEOTIDE SEQUENCE [LARGE SCALE GENOMIC DNA]</scope>
    <source>
        <strain evidence="3 4">DSM 19377</strain>
    </source>
</reference>
<gene>
    <name evidence="3" type="ORF">EV207_12267</name>
</gene>
<keyword evidence="1" id="KW-0732">Signal</keyword>
<comment type="caution">
    <text evidence="3">The sequence shown here is derived from an EMBL/GenBank/DDBJ whole genome shotgun (WGS) entry which is preliminary data.</text>
</comment>
<feature type="chain" id="PRO_5038656162" evidence="1">
    <location>
        <begin position="24"/>
        <end position="300"/>
    </location>
</feature>
<evidence type="ECO:0000313" key="4">
    <source>
        <dbReference type="Proteomes" id="UP000295416"/>
    </source>
</evidence>
<dbReference type="InterPro" id="IPR039563">
    <property type="entry name" value="Peptidase_C39_single_dom"/>
</dbReference>
<dbReference type="PANTHER" id="PTHR37806:SF1">
    <property type="entry name" value="PEPTIDASE C39-LIKE DOMAIN-CONTAINING PROTEIN"/>
    <property type="match status" value="1"/>
</dbReference>
<dbReference type="InterPro" id="IPR003646">
    <property type="entry name" value="SH3-like_bac-type"/>
</dbReference>